<keyword evidence="10" id="KW-1185">Reference proteome</keyword>
<evidence type="ECO:0000259" key="7">
    <source>
        <dbReference type="Pfam" id="PF18565"/>
    </source>
</evidence>
<dbReference type="InterPro" id="IPR032311">
    <property type="entry name" value="DUF4982"/>
</dbReference>
<dbReference type="InterPro" id="IPR006103">
    <property type="entry name" value="Glyco_hydro_2_cat"/>
</dbReference>
<dbReference type="InterPro" id="IPR017853">
    <property type="entry name" value="GH"/>
</dbReference>
<evidence type="ECO:0000259" key="5">
    <source>
        <dbReference type="Pfam" id="PF02836"/>
    </source>
</evidence>
<evidence type="ECO:0000256" key="2">
    <source>
        <dbReference type="ARBA" id="ARBA00022801"/>
    </source>
</evidence>
<feature type="domain" description="Glycoside hydrolase family 2 catalytic" evidence="5">
    <location>
        <begin position="411"/>
        <end position="479"/>
    </location>
</feature>
<dbReference type="InterPro" id="IPR006102">
    <property type="entry name" value="Ig-like_GH2"/>
</dbReference>
<dbReference type="InterPro" id="IPR008979">
    <property type="entry name" value="Galactose-bd-like_sf"/>
</dbReference>
<dbReference type="Pfam" id="PF22666">
    <property type="entry name" value="Glyco_hydro_2_N2"/>
    <property type="match status" value="1"/>
</dbReference>
<dbReference type="InterPro" id="IPR013783">
    <property type="entry name" value="Ig-like_fold"/>
</dbReference>
<dbReference type="Gene3D" id="2.60.120.260">
    <property type="entry name" value="Galactose-binding domain-like"/>
    <property type="match status" value="1"/>
</dbReference>
<comment type="similarity">
    <text evidence="1">Belongs to the glycosyl hydrolase 2 family.</text>
</comment>
<dbReference type="PANTHER" id="PTHR42732:SF1">
    <property type="entry name" value="BETA-MANNOSIDASE"/>
    <property type="match status" value="1"/>
</dbReference>
<evidence type="ECO:0000259" key="8">
    <source>
        <dbReference type="Pfam" id="PF22666"/>
    </source>
</evidence>
<proteinExistence type="inferred from homology"/>
<evidence type="ECO:0000256" key="3">
    <source>
        <dbReference type="ARBA" id="ARBA00023295"/>
    </source>
</evidence>
<dbReference type="Pfam" id="PF02836">
    <property type="entry name" value="Glyco_hydro_2_C"/>
    <property type="match status" value="2"/>
</dbReference>
<dbReference type="GO" id="GO:0016787">
    <property type="term" value="F:hydrolase activity"/>
    <property type="evidence" value="ECO:0007669"/>
    <property type="project" value="UniProtKB-KW"/>
</dbReference>
<feature type="domain" description="Glycoside hydrolase family 2 catalytic" evidence="5">
    <location>
        <begin position="336"/>
        <end position="410"/>
    </location>
</feature>
<keyword evidence="3" id="KW-0326">Glycosidase</keyword>
<feature type="domain" description="Beta-mannosidase-like galactose-binding" evidence="8">
    <location>
        <begin position="118"/>
        <end position="191"/>
    </location>
</feature>
<feature type="domain" description="Glycoside hydrolase family 2 immunoglobulin-like beta-sandwich" evidence="4">
    <location>
        <begin position="222"/>
        <end position="329"/>
    </location>
</feature>
<gene>
    <name evidence="9" type="ORF">BJX66DRAFT_340391</name>
</gene>
<dbReference type="SUPFAM" id="SSF49303">
    <property type="entry name" value="beta-Galactosidase/glucuronidase domain"/>
    <property type="match status" value="1"/>
</dbReference>
<dbReference type="Pfam" id="PF00703">
    <property type="entry name" value="Glyco_hydro_2"/>
    <property type="match status" value="1"/>
</dbReference>
<feature type="domain" description="Glycoside hydrolase family 2" evidence="7">
    <location>
        <begin position="728"/>
        <end position="830"/>
    </location>
</feature>
<dbReference type="InterPro" id="IPR051913">
    <property type="entry name" value="GH2_Domain-Containing"/>
</dbReference>
<dbReference type="Gene3D" id="2.60.40.10">
    <property type="entry name" value="Immunoglobulins"/>
    <property type="match status" value="3"/>
</dbReference>
<dbReference type="Gene3D" id="3.20.20.80">
    <property type="entry name" value="Glycosidases"/>
    <property type="match status" value="1"/>
</dbReference>
<dbReference type="InterPro" id="IPR036156">
    <property type="entry name" value="Beta-gal/glucu_dom_sf"/>
</dbReference>
<dbReference type="InterPro" id="IPR054593">
    <property type="entry name" value="Beta-mannosidase-like_N2"/>
</dbReference>
<evidence type="ECO:0000313" key="9">
    <source>
        <dbReference type="EMBL" id="KAL2788238.1"/>
    </source>
</evidence>
<keyword evidence="2 9" id="KW-0378">Hydrolase</keyword>
<feature type="domain" description="DUF4982" evidence="6">
    <location>
        <begin position="656"/>
        <end position="715"/>
    </location>
</feature>
<dbReference type="EMBL" id="JBFTWV010000082">
    <property type="protein sequence ID" value="KAL2788238.1"/>
    <property type="molecule type" value="Genomic_DNA"/>
</dbReference>
<accession>A0ABR4FYC0</accession>
<dbReference type="PANTHER" id="PTHR42732">
    <property type="entry name" value="BETA-GALACTOSIDASE"/>
    <property type="match status" value="1"/>
</dbReference>
<evidence type="ECO:0000256" key="1">
    <source>
        <dbReference type="ARBA" id="ARBA00007401"/>
    </source>
</evidence>
<dbReference type="SUPFAM" id="SSF51445">
    <property type="entry name" value="(Trans)glycosidases"/>
    <property type="match status" value="1"/>
</dbReference>
<name>A0ABR4FYC0_9EURO</name>
<dbReference type="Proteomes" id="UP001610563">
    <property type="component" value="Unassembled WGS sequence"/>
</dbReference>
<organism evidence="9 10">
    <name type="scientific">Aspergillus keveii</name>
    <dbReference type="NCBI Taxonomy" id="714993"/>
    <lineage>
        <taxon>Eukaryota</taxon>
        <taxon>Fungi</taxon>
        <taxon>Dikarya</taxon>
        <taxon>Ascomycota</taxon>
        <taxon>Pezizomycotina</taxon>
        <taxon>Eurotiomycetes</taxon>
        <taxon>Eurotiomycetidae</taxon>
        <taxon>Eurotiales</taxon>
        <taxon>Aspergillaceae</taxon>
        <taxon>Aspergillus</taxon>
        <taxon>Aspergillus subgen. Nidulantes</taxon>
    </lineage>
</organism>
<dbReference type="Pfam" id="PF16355">
    <property type="entry name" value="DUF4982"/>
    <property type="match status" value="1"/>
</dbReference>
<dbReference type="SUPFAM" id="SSF49785">
    <property type="entry name" value="Galactose-binding domain-like"/>
    <property type="match status" value="1"/>
</dbReference>
<evidence type="ECO:0000313" key="10">
    <source>
        <dbReference type="Proteomes" id="UP001610563"/>
    </source>
</evidence>
<reference evidence="9 10" key="1">
    <citation type="submission" date="2024-07" db="EMBL/GenBank/DDBJ databases">
        <title>Section-level genome sequencing and comparative genomics of Aspergillus sections Usti and Cavernicolus.</title>
        <authorList>
            <consortium name="Lawrence Berkeley National Laboratory"/>
            <person name="Nybo J.L."/>
            <person name="Vesth T.C."/>
            <person name="Theobald S."/>
            <person name="Frisvad J.C."/>
            <person name="Larsen T.O."/>
            <person name="Kjaerboelling I."/>
            <person name="Rothschild-Mancinelli K."/>
            <person name="Lyhne E.K."/>
            <person name="Kogle M.E."/>
            <person name="Barry K."/>
            <person name="Clum A."/>
            <person name="Na H."/>
            <person name="Ledsgaard L."/>
            <person name="Lin J."/>
            <person name="Lipzen A."/>
            <person name="Kuo A."/>
            <person name="Riley R."/>
            <person name="Mondo S."/>
            <person name="Labutti K."/>
            <person name="Haridas S."/>
            <person name="Pangalinan J."/>
            <person name="Salamov A.A."/>
            <person name="Simmons B.A."/>
            <person name="Magnuson J.K."/>
            <person name="Chen J."/>
            <person name="Drula E."/>
            <person name="Henrissat B."/>
            <person name="Wiebenga A."/>
            <person name="Lubbers R.J."/>
            <person name="Gomes A.C."/>
            <person name="Makela M.R."/>
            <person name="Stajich J."/>
            <person name="Grigoriev I.V."/>
            <person name="Mortensen U.H."/>
            <person name="De Vries R.P."/>
            <person name="Baker S.E."/>
            <person name="Andersen M.R."/>
        </authorList>
    </citation>
    <scope>NUCLEOTIDE SEQUENCE [LARGE SCALE GENOMIC DNA]</scope>
    <source>
        <strain evidence="9 10">CBS 209.92</strain>
    </source>
</reference>
<dbReference type="InterPro" id="IPR040605">
    <property type="entry name" value="Glyco_hydro2_dom5"/>
</dbReference>
<sequence length="863" mass="94741">MAGSTDPRTKTSFDDGWKFHLGADIQTPRRLVGKAGTANGWSDLTEQELEHYTGEKTAIEKMGAAFQAIQVRPRDADPSWTDVNLPHDWRIEQTPDPNHEFPADYPKGWHAWWPTGVAYYRKLFTTSAPHPGQHVQLTFDGIAGESSVWLNGFWIGQQTTSYTPLTLDITELLRSDVPNVLLVRSDSSEAEGWWLEGGGIYRHVWMETFGDVHIPQNGVLIATPDISQNHAVVRVEVEVGNIGLDAAAVAAELTFTDPTGDTLSIAQDTTISAFSVPGMSQRTVRKEVSIANPELWNIGKGALYTVTIRLVGQETKELLDTTSIHFGIRTIEWAEDGIIINKVKTKIQGVNLHQDFGYYGSALPDRIIEAKLDMCAEMGVNAIRVAHHSPTPELVRHADRIGMLILPEQRNMSTSAASIEQLRTMIRLFRSSPSVFMWSLENEELSMQGTPVGSAILARLIKECRALDPTRPVTVGGVMNLADTKTGYYQQLDVIGMHYRCLFGTLDESIALHPGQRHVLDEEGLYACTRGVYQYDKAGAYSGSFSYIHEALMDRDEPQANGAIGDIDPTKFSPIIAPNVTLAFSHPKVTGAFLWTGIDYYGEPAPARWPSVVGAYGQRDLAGLPKDYYWLVRSVFKPSEPVVHAFPHWTWSGKEGEHIPFAVFTNCEEVEVEINGTILGDRWPVVSHKAQTREGVVYQPGRICVRGFRSGAVVAEHIQETAGSPTALRLLPDRTVLSASGRDVAIIRVLVVDSEGRFVPDATNEVSFSVKGSGRAAGLCNGDTAFSKYLRATENIGLFHGQAVAFIEAGREEGEVEILASGKGLQGGSTTIRVTSEAPEKGRPIPALDERQVSVYGTHGSLV</sequence>
<evidence type="ECO:0000259" key="6">
    <source>
        <dbReference type="Pfam" id="PF16355"/>
    </source>
</evidence>
<evidence type="ECO:0000259" key="4">
    <source>
        <dbReference type="Pfam" id="PF00703"/>
    </source>
</evidence>
<comment type="caution">
    <text evidence="9">The sequence shown here is derived from an EMBL/GenBank/DDBJ whole genome shotgun (WGS) entry which is preliminary data.</text>
</comment>
<dbReference type="Pfam" id="PF18565">
    <property type="entry name" value="Glyco_hydro2_C5"/>
    <property type="match status" value="1"/>
</dbReference>
<protein>
    <submittedName>
        <fullName evidence="9">Glycoside hydrolase superfamily</fullName>
    </submittedName>
</protein>